<sequence>MTAVDGVTVRLVGEVSVRCGARIVDPRTVGGPRCAETLAYLAVHRHRDVPMAEIAGVIWPRTRPKSWNAALRGVVSKVRETLEAASVSGHSLRSRNGYVSFALPAGVEVDLETVREQCRPSDESAAVRADRARAAHLLLTRPVLRGVEGLWADDLRSEGEDLRKQALEIDAVASYDIGAFDRAVSCAESLISLDPLRERAYRIAMRAYLGLGDGARALEVATRCRVALAEHLGVDPSPETERLFLDALNHTHPSEDAADTASGLPRNHDPLVGRDRELALVAQACEKAARGTGQCVVVTGDAGSGKTTLVLEAMQRASNDGVDVLFGRCSEDAIVAFEPFAEAVEREFVAWGPAGARRWLDDNGPDILRLIPHVAHRFGEYPPSTASSDDRSHVVTAVHRWLTSSSRSSSTMIVVDDLQWASSATHALLRYLLAASSSSTVCVVLTARTESLDLPDVTRTINTGTRLGHVCRIPLSDLSIDDVRQLVEVGGSSVDPAALHRRTSGHPLFVASLLAAESTEPPGSHPMSIVEFVRRREHSLTPIALSLLQLGAVIGIPVSTQVLRMAAHDIDDADFSDALDELVHSRMITVATESDPMWFDDLAMRHPLVQEVVYSSIAPGKRASLHSKVGRAFAEWSSETRSDHSARVAYHFGRGSSSDRALAATYSQRAGDSASVLGAHEDAVEHYGNALGHLPPNELSPTRCRLLISLGRARRALRDPDARATAIAALDMARTIGDRDLQIEAVLASERRGMMFAQSYVADAERVAHIETMCAEMQQAGQSGSAEFALLLSQWVIEHAWSADYEKRMDMIASATRIARELGDGPLLARVGIASLIGTRIPHAADAANSARADLDDLVDARHELLQDPTTAVWLFRARLQSGDLTGARTALDAVNAAHIDADPELAWLTEYGRFGIDLAAGDLRASEDRLTILRAIPTSPTDASYYGRLLPVSTTLRTLRGDMTEILDQSALLRANVDLLPILRPTLAVALVDAGERVAAADLLEWFTPEALAGIPADPMWLPTLALVSRTAADVGAASLCERIHGLLEGHADSTVLAWAGIYGVVHHHLAHLALGFGDLTAAARHIADAQRVHAERGFAAWLAESDYLAVRIDVATTGVLDDAALARARQRAADLGATAVVRRVDALAETIRVNFARP</sequence>
<dbReference type="InterPro" id="IPR051677">
    <property type="entry name" value="AfsR-DnrI-RedD_regulator"/>
</dbReference>
<name>A0A239MMY2_9NOCA</name>
<dbReference type="Proteomes" id="UP000198327">
    <property type="component" value="Unassembled WGS sequence"/>
</dbReference>
<reference evidence="5" key="1">
    <citation type="submission" date="2017-06" db="EMBL/GenBank/DDBJ databases">
        <authorList>
            <person name="Varghese N."/>
            <person name="Submissions S."/>
        </authorList>
    </citation>
    <scope>NUCLEOTIDE SEQUENCE [LARGE SCALE GENOMIC DNA]</scope>
    <source>
        <strain evidence="5">JCM 23211</strain>
    </source>
</reference>
<keyword evidence="5" id="KW-1185">Reference proteome</keyword>
<dbReference type="Pfam" id="PF03704">
    <property type="entry name" value="BTAD"/>
    <property type="match status" value="1"/>
</dbReference>
<protein>
    <submittedName>
        <fullName evidence="4">Predicted ATPase</fullName>
    </submittedName>
</protein>
<dbReference type="SMART" id="SM01043">
    <property type="entry name" value="BTAD"/>
    <property type="match status" value="1"/>
</dbReference>
<dbReference type="InterPro" id="IPR036388">
    <property type="entry name" value="WH-like_DNA-bd_sf"/>
</dbReference>
<evidence type="ECO:0000256" key="2">
    <source>
        <dbReference type="ARBA" id="ARBA00023163"/>
    </source>
</evidence>
<dbReference type="PANTHER" id="PTHR35807">
    <property type="entry name" value="TRANSCRIPTIONAL REGULATOR REDD-RELATED"/>
    <property type="match status" value="1"/>
</dbReference>
<proteinExistence type="predicted"/>
<dbReference type="Gene3D" id="3.40.50.300">
    <property type="entry name" value="P-loop containing nucleotide triphosphate hydrolases"/>
    <property type="match status" value="1"/>
</dbReference>
<dbReference type="SUPFAM" id="SSF46894">
    <property type="entry name" value="C-terminal effector domain of the bipartite response regulators"/>
    <property type="match status" value="1"/>
</dbReference>
<dbReference type="InterPro" id="IPR041664">
    <property type="entry name" value="AAA_16"/>
</dbReference>
<organism evidence="4 5">
    <name type="scientific">Rhodococcoides kyotonense</name>
    <dbReference type="NCBI Taxonomy" id="398843"/>
    <lineage>
        <taxon>Bacteria</taxon>
        <taxon>Bacillati</taxon>
        <taxon>Actinomycetota</taxon>
        <taxon>Actinomycetes</taxon>
        <taxon>Mycobacteriales</taxon>
        <taxon>Nocardiaceae</taxon>
        <taxon>Rhodococcoides</taxon>
    </lineage>
</organism>
<keyword evidence="2" id="KW-0804">Transcription</keyword>
<dbReference type="InterPro" id="IPR005158">
    <property type="entry name" value="BTAD"/>
</dbReference>
<gene>
    <name evidence="4" type="ORF">SAMN05421642_11971</name>
</gene>
<keyword evidence="1" id="KW-0805">Transcription regulation</keyword>
<dbReference type="GO" id="GO:0006355">
    <property type="term" value="P:regulation of DNA-templated transcription"/>
    <property type="evidence" value="ECO:0007669"/>
    <property type="project" value="InterPro"/>
</dbReference>
<feature type="domain" description="Bacterial transcriptional activator" evidence="3">
    <location>
        <begin position="109"/>
        <end position="248"/>
    </location>
</feature>
<dbReference type="OrthoDB" id="4017436at2"/>
<dbReference type="PANTHER" id="PTHR35807:SF1">
    <property type="entry name" value="TRANSCRIPTIONAL REGULATOR REDD"/>
    <property type="match status" value="1"/>
</dbReference>
<dbReference type="Gene3D" id="1.25.40.10">
    <property type="entry name" value="Tetratricopeptide repeat domain"/>
    <property type="match status" value="1"/>
</dbReference>
<dbReference type="EMBL" id="FZOW01000019">
    <property type="protein sequence ID" value="SNT43613.1"/>
    <property type="molecule type" value="Genomic_DNA"/>
</dbReference>
<evidence type="ECO:0000313" key="4">
    <source>
        <dbReference type="EMBL" id="SNT43613.1"/>
    </source>
</evidence>
<dbReference type="RefSeq" id="WP_089251279.1">
    <property type="nucleotide sequence ID" value="NZ_FZOW01000019.1"/>
</dbReference>
<dbReference type="Pfam" id="PF13191">
    <property type="entry name" value="AAA_16"/>
    <property type="match status" value="1"/>
</dbReference>
<accession>A0A239MMY2</accession>
<dbReference type="SUPFAM" id="SSF48452">
    <property type="entry name" value="TPR-like"/>
    <property type="match status" value="1"/>
</dbReference>
<dbReference type="Gene3D" id="1.10.10.10">
    <property type="entry name" value="Winged helix-like DNA-binding domain superfamily/Winged helix DNA-binding domain"/>
    <property type="match status" value="1"/>
</dbReference>
<dbReference type="InterPro" id="IPR016032">
    <property type="entry name" value="Sig_transdc_resp-reg_C-effctor"/>
</dbReference>
<dbReference type="SUPFAM" id="SSF52540">
    <property type="entry name" value="P-loop containing nucleoside triphosphate hydrolases"/>
    <property type="match status" value="1"/>
</dbReference>
<dbReference type="InterPro" id="IPR027417">
    <property type="entry name" value="P-loop_NTPase"/>
</dbReference>
<dbReference type="GO" id="GO:0003677">
    <property type="term" value="F:DNA binding"/>
    <property type="evidence" value="ECO:0007669"/>
    <property type="project" value="InterPro"/>
</dbReference>
<evidence type="ECO:0000259" key="3">
    <source>
        <dbReference type="SMART" id="SM01043"/>
    </source>
</evidence>
<evidence type="ECO:0000313" key="5">
    <source>
        <dbReference type="Proteomes" id="UP000198327"/>
    </source>
</evidence>
<dbReference type="AlphaFoldDB" id="A0A239MMY2"/>
<evidence type="ECO:0000256" key="1">
    <source>
        <dbReference type="ARBA" id="ARBA00023015"/>
    </source>
</evidence>
<dbReference type="InterPro" id="IPR011990">
    <property type="entry name" value="TPR-like_helical_dom_sf"/>
</dbReference>